<organism evidence="4 5">
    <name type="scientific">Acidiferrimicrobium australe</name>
    <dbReference type="NCBI Taxonomy" id="2664430"/>
    <lineage>
        <taxon>Bacteria</taxon>
        <taxon>Bacillati</taxon>
        <taxon>Actinomycetota</taxon>
        <taxon>Acidimicrobiia</taxon>
        <taxon>Acidimicrobiales</taxon>
        <taxon>Acidimicrobiaceae</taxon>
        <taxon>Acidiferrimicrobium</taxon>
    </lineage>
</organism>
<feature type="domain" description="N-acetyltransferase" evidence="3">
    <location>
        <begin position="1"/>
        <end position="99"/>
    </location>
</feature>
<proteinExistence type="predicted"/>
<protein>
    <submittedName>
        <fullName evidence="4">GNAT family N-acetyltransferase</fullName>
    </submittedName>
</protein>
<accession>A0ABW9QYY6</accession>
<comment type="caution">
    <text evidence="4">The sequence shown here is derived from an EMBL/GenBank/DDBJ whole genome shotgun (WGS) entry which is preliminary data.</text>
</comment>
<dbReference type="Proteomes" id="UP000437736">
    <property type="component" value="Unassembled WGS sequence"/>
</dbReference>
<keyword evidence="2" id="KW-0012">Acyltransferase</keyword>
<gene>
    <name evidence="4" type="ORF">GHK86_19310</name>
</gene>
<dbReference type="EMBL" id="WJHE01001262">
    <property type="protein sequence ID" value="MST34861.1"/>
    <property type="molecule type" value="Genomic_DNA"/>
</dbReference>
<evidence type="ECO:0000313" key="4">
    <source>
        <dbReference type="EMBL" id="MST34861.1"/>
    </source>
</evidence>
<dbReference type="PANTHER" id="PTHR43877:SF2">
    <property type="entry name" value="AMINOALKYLPHOSPHONATE N-ACETYLTRANSFERASE-RELATED"/>
    <property type="match status" value="1"/>
</dbReference>
<keyword evidence="1" id="KW-0808">Transferase</keyword>
<evidence type="ECO:0000256" key="1">
    <source>
        <dbReference type="ARBA" id="ARBA00022679"/>
    </source>
</evidence>
<dbReference type="PANTHER" id="PTHR43877">
    <property type="entry name" value="AMINOALKYLPHOSPHONATE N-ACETYLTRANSFERASE-RELATED-RELATED"/>
    <property type="match status" value="1"/>
</dbReference>
<dbReference type="PROSITE" id="PS51186">
    <property type="entry name" value="GNAT"/>
    <property type="match status" value="1"/>
</dbReference>
<dbReference type="Gene3D" id="3.40.630.30">
    <property type="match status" value="1"/>
</dbReference>
<dbReference type="InterPro" id="IPR016181">
    <property type="entry name" value="Acyl_CoA_acyltransferase"/>
</dbReference>
<keyword evidence="5" id="KW-1185">Reference proteome</keyword>
<name>A0ABW9QYY6_9ACTN</name>
<reference evidence="4 5" key="1">
    <citation type="submission" date="2019-11" db="EMBL/GenBank/DDBJ databases">
        <title>Acidiferrimicrobium australis gen. nov., sp. nov., an acidophilic and obligately heterotrophic, member of the Actinobacteria that catalyses dissimilatory oxido- reduction of iron isolated from metal-rich acidic water in Chile.</title>
        <authorList>
            <person name="Gonzalez D."/>
            <person name="Huber K."/>
            <person name="Hedrich S."/>
            <person name="Rojas-Villalobos C."/>
            <person name="Quatrini R."/>
            <person name="Dinamarca M.A."/>
            <person name="Schwarz A."/>
            <person name="Canales C."/>
            <person name="Nancucheo I."/>
        </authorList>
    </citation>
    <scope>NUCLEOTIDE SEQUENCE [LARGE SCALE GENOMIC DNA]</scope>
    <source>
        <strain evidence="4 5">USS-CCA1</strain>
    </source>
</reference>
<dbReference type="InterPro" id="IPR000182">
    <property type="entry name" value="GNAT_dom"/>
</dbReference>
<dbReference type="SUPFAM" id="SSF55729">
    <property type="entry name" value="Acyl-CoA N-acyltransferases (Nat)"/>
    <property type="match status" value="1"/>
</dbReference>
<sequence length="100" mass="10962">MVLLDRGETVAAGGYRYLAEGVCELKRMWTRPDRRRSGLGRRLLTALESEARSAGYRRLLLETGPAQPEAVGLYTAGGYEPVAPYGRYPTALAFAKDLLG</sequence>
<dbReference type="InterPro" id="IPR050832">
    <property type="entry name" value="Bact_Acetyltransf"/>
</dbReference>
<evidence type="ECO:0000256" key="2">
    <source>
        <dbReference type="ARBA" id="ARBA00023315"/>
    </source>
</evidence>
<evidence type="ECO:0000259" key="3">
    <source>
        <dbReference type="PROSITE" id="PS51186"/>
    </source>
</evidence>
<evidence type="ECO:0000313" key="5">
    <source>
        <dbReference type="Proteomes" id="UP000437736"/>
    </source>
</evidence>
<dbReference type="Pfam" id="PF00583">
    <property type="entry name" value="Acetyltransf_1"/>
    <property type="match status" value="1"/>
</dbReference>